<name>A0A829LXU6_LIMFE</name>
<dbReference type="PANTHER" id="PTHR47354">
    <property type="entry name" value="NADH OXIDOREDUCTASE HCR"/>
    <property type="match status" value="1"/>
</dbReference>
<reference evidence="2 3" key="2">
    <citation type="journal article" date="2015" name="Genome Announc.">
        <title>Draft Genome Sequence of Lactobacillus fermentum NB-22.</title>
        <authorList>
            <person name="Chaplin A.V."/>
            <person name="Shkoporov A.N."/>
            <person name="Efimov B.A."/>
            <person name="Pikina A.P."/>
            <person name="Borisova O.Y."/>
            <person name="Gladko I.A."/>
            <person name="Postnikova E.A."/>
            <person name="Lordkipanidze A.E."/>
            <person name="Kafarskaia L.I."/>
        </authorList>
    </citation>
    <scope>NUCLEOTIDE SEQUENCE [LARGE SCALE GENOMIC DNA]</scope>
    <source>
        <strain evidence="2 3">NB-22</strain>
    </source>
</reference>
<dbReference type="Proteomes" id="UP000018412">
    <property type="component" value="Unassembled WGS sequence"/>
</dbReference>
<dbReference type="InterPro" id="IPR050415">
    <property type="entry name" value="MRET"/>
</dbReference>
<dbReference type="PANTHER" id="PTHR47354:SF5">
    <property type="entry name" value="PROTEIN RFBI"/>
    <property type="match status" value="1"/>
</dbReference>
<organism evidence="2 3">
    <name type="scientific">Limosilactobacillus fermentum NB-22</name>
    <dbReference type="NCBI Taxonomy" id="1408443"/>
    <lineage>
        <taxon>Bacteria</taxon>
        <taxon>Bacillati</taxon>
        <taxon>Bacillota</taxon>
        <taxon>Bacilli</taxon>
        <taxon>Lactobacillales</taxon>
        <taxon>Lactobacillaceae</taxon>
        <taxon>Limosilactobacillus</taxon>
    </lineage>
</organism>
<evidence type="ECO:0000313" key="3">
    <source>
        <dbReference type="Proteomes" id="UP000018412"/>
    </source>
</evidence>
<protein>
    <submittedName>
        <fullName evidence="2">Oxidoreductase</fullName>
    </submittedName>
</protein>
<proteinExistence type="predicted"/>
<dbReference type="InterPro" id="IPR017938">
    <property type="entry name" value="Riboflavin_synthase-like_b-brl"/>
</dbReference>
<dbReference type="EMBL" id="AYHA01000143">
    <property type="protein sequence ID" value="ESS00786.1"/>
    <property type="molecule type" value="Genomic_DNA"/>
</dbReference>
<dbReference type="CDD" id="cd00322">
    <property type="entry name" value="FNR_like"/>
    <property type="match status" value="1"/>
</dbReference>
<comment type="caution">
    <text evidence="2">The sequence shown here is derived from an EMBL/GenBank/DDBJ whole genome shotgun (WGS) entry which is preliminary data.</text>
</comment>
<dbReference type="Gene3D" id="2.40.30.10">
    <property type="entry name" value="Translation factors"/>
    <property type="match status" value="1"/>
</dbReference>
<reference evidence="3" key="1">
    <citation type="submission" date="2013-10" db="EMBL/GenBank/DDBJ databases">
        <title>Draft genome sequence of Lactobacillus fermentum NB-22.</title>
        <authorList>
            <person name="Chaplin A.V."/>
            <person name="Shkoporov A.N."/>
            <person name="Khokhlova E.V."/>
            <person name="Efimov B.A."/>
            <person name="Kafarskaia L.I."/>
        </authorList>
    </citation>
    <scope>NUCLEOTIDE SEQUENCE [LARGE SCALE GENOMIC DNA]</scope>
    <source>
        <strain evidence="3">NB-22</strain>
    </source>
</reference>
<dbReference type="InterPro" id="IPR017927">
    <property type="entry name" value="FAD-bd_FR_type"/>
</dbReference>
<dbReference type="AlphaFoldDB" id="A0A829LXU6"/>
<evidence type="ECO:0000259" key="1">
    <source>
        <dbReference type="PROSITE" id="PS51384"/>
    </source>
</evidence>
<dbReference type="SUPFAM" id="SSF63380">
    <property type="entry name" value="Riboflavin synthase domain-like"/>
    <property type="match status" value="1"/>
</dbReference>
<accession>A0A829LXU6</accession>
<dbReference type="GO" id="GO:0016491">
    <property type="term" value="F:oxidoreductase activity"/>
    <property type="evidence" value="ECO:0007669"/>
    <property type="project" value="InterPro"/>
</dbReference>
<dbReference type="InterPro" id="IPR039261">
    <property type="entry name" value="FNR_nucleotide-bd"/>
</dbReference>
<dbReference type="PROSITE" id="PS51384">
    <property type="entry name" value="FAD_FR"/>
    <property type="match status" value="1"/>
</dbReference>
<evidence type="ECO:0000313" key="2">
    <source>
        <dbReference type="EMBL" id="ESS00786.1"/>
    </source>
</evidence>
<dbReference type="Gene3D" id="3.40.50.80">
    <property type="entry name" value="Nucleotide-binding domain of ferredoxin-NADP reductase (FNR) module"/>
    <property type="match status" value="1"/>
</dbReference>
<sequence>MPTPGGGSTARAKWWRPLFKLVYNDQKGGIIMAKELPSYASKLISVRPLTDDYLEILLEIPAGFTWEAGQYMRLGLPTKEVTDQKKVRALSFASLPADGHILLGTRTRQHGEPSSFKANVQTLVPGEEIQILGPLGKFTLKDEDKPLVLFASGVGITPIRALVKELHDTKSDRPVEVVYVADGFHLYQEDFEKWAADMPNLTLTLLDHGKDAVAHLTELAEQKGNEVRYYLSGSPAIVESNHDLLVNAGVDEDLVEVDKLYGY</sequence>
<gene>
    <name evidence="2" type="ORF">NB22_08225</name>
</gene>
<dbReference type="PRINTS" id="PR00410">
    <property type="entry name" value="PHEHYDRXLASE"/>
</dbReference>
<dbReference type="SUPFAM" id="SSF52343">
    <property type="entry name" value="Ferredoxin reductase-like, C-terminal NADP-linked domain"/>
    <property type="match status" value="1"/>
</dbReference>
<feature type="domain" description="FAD-binding FR-type" evidence="1">
    <location>
        <begin position="36"/>
        <end position="141"/>
    </location>
</feature>